<dbReference type="Pfam" id="PF00724">
    <property type="entry name" value="Oxidored_FMN"/>
    <property type="match status" value="1"/>
</dbReference>
<keyword evidence="4" id="KW-0521">NADP</keyword>
<dbReference type="EMBL" id="VOLT01000011">
    <property type="protein sequence ID" value="TWX65301.1"/>
    <property type="molecule type" value="Genomic_DNA"/>
</dbReference>
<evidence type="ECO:0000313" key="7">
    <source>
        <dbReference type="EMBL" id="TWX65301.1"/>
    </source>
</evidence>
<dbReference type="GO" id="GO:0050661">
    <property type="term" value="F:NADP binding"/>
    <property type="evidence" value="ECO:0007669"/>
    <property type="project" value="InterPro"/>
</dbReference>
<protein>
    <submittedName>
        <fullName evidence="7">NADH:flavin oxidoreductase/NADH oxidase</fullName>
    </submittedName>
</protein>
<reference evidence="7 8" key="1">
    <citation type="submission" date="2019-07" db="EMBL/GenBank/DDBJ databases">
        <title>Genomes of sea-ice associated Colwellia species.</title>
        <authorList>
            <person name="Bowman J.P."/>
        </authorList>
    </citation>
    <scope>NUCLEOTIDE SEQUENCE [LARGE SCALE GENOMIC DNA]</scope>
    <source>
        <strain evidence="7 8">ACAM 459</strain>
    </source>
</reference>
<keyword evidence="2" id="KW-0285">Flavoprotein</keyword>
<dbReference type="CDD" id="cd02932">
    <property type="entry name" value="OYE_YqiM_FMN"/>
    <property type="match status" value="1"/>
</dbReference>
<evidence type="ECO:0000256" key="1">
    <source>
        <dbReference type="ARBA" id="ARBA00001917"/>
    </source>
</evidence>
<gene>
    <name evidence="7" type="ORF">ESZ36_18705</name>
</gene>
<comment type="cofactor">
    <cofactor evidence="1">
        <name>FMN</name>
        <dbReference type="ChEBI" id="CHEBI:58210"/>
    </cofactor>
</comment>
<dbReference type="InterPro" id="IPR044152">
    <property type="entry name" value="YqjM-like"/>
</dbReference>
<dbReference type="Proteomes" id="UP000321822">
    <property type="component" value="Unassembled WGS sequence"/>
</dbReference>
<comment type="caution">
    <text evidence="7">The sequence shown here is derived from an EMBL/GenBank/DDBJ whole genome shotgun (WGS) entry which is preliminary data.</text>
</comment>
<feature type="domain" description="NADH:flavin oxidoreductase/NADH oxidase N-terminal" evidence="6">
    <location>
        <begin position="3"/>
        <end position="341"/>
    </location>
</feature>
<dbReference type="RefSeq" id="WP_146790670.1">
    <property type="nucleotide sequence ID" value="NZ_VOLT01000011.1"/>
</dbReference>
<sequence>MSNLFSPLKLGKLVLTNRVIIAPMCQYSAEDGAATDWHTIHLGRMALSGAGMLILEATAVNPRGRISYGDLGLWDDRTERALAKSLSAVRKYSSMPIGIQLAHAGRKASTQKPWDGGQVIEPEQINGWVTIAPSALPFDNDGPIPDAATLEEIDGIVNDFIESAKRAERLGIDAIELHAAHGYLLHQFLSPIANQRSDQYGGSLENRMRLLLEIVDGVKAAVSDQITLGVRISATDWVADGWDLDESRTLATVLQARGCQFIHVSTAGLSPLQEIPVAPGFQVPFATAIKQVVEIPVIAVGLITDAQEAENIIASDQADAVALARAILYSPHWVWHAAAELGEQVTAPPQYLRSSPHGTPSPIK</sequence>
<keyword evidence="8" id="KW-1185">Reference proteome</keyword>
<dbReference type="GO" id="GO:0003959">
    <property type="term" value="F:NADPH dehydrogenase activity"/>
    <property type="evidence" value="ECO:0007669"/>
    <property type="project" value="InterPro"/>
</dbReference>
<dbReference type="SUPFAM" id="SSF51395">
    <property type="entry name" value="FMN-linked oxidoreductases"/>
    <property type="match status" value="1"/>
</dbReference>
<dbReference type="PANTHER" id="PTHR43303:SF4">
    <property type="entry name" value="NADPH DEHYDROGENASE C23G7.10C-RELATED"/>
    <property type="match status" value="1"/>
</dbReference>
<dbReference type="AlphaFoldDB" id="A0A5C6Q958"/>
<dbReference type="InterPro" id="IPR001155">
    <property type="entry name" value="OxRdtase_FMN_N"/>
</dbReference>
<accession>A0A5C6Q958</accession>
<evidence type="ECO:0000313" key="8">
    <source>
        <dbReference type="Proteomes" id="UP000321822"/>
    </source>
</evidence>
<dbReference type="OrthoDB" id="8523426at2"/>
<evidence type="ECO:0000256" key="4">
    <source>
        <dbReference type="ARBA" id="ARBA00022857"/>
    </source>
</evidence>
<keyword evidence="3" id="KW-0288">FMN</keyword>
<evidence type="ECO:0000259" key="6">
    <source>
        <dbReference type="Pfam" id="PF00724"/>
    </source>
</evidence>
<dbReference type="GO" id="GO:0010181">
    <property type="term" value="F:FMN binding"/>
    <property type="evidence" value="ECO:0007669"/>
    <property type="project" value="InterPro"/>
</dbReference>
<dbReference type="PANTHER" id="PTHR43303">
    <property type="entry name" value="NADPH DEHYDROGENASE C23G7.10C-RELATED"/>
    <property type="match status" value="1"/>
</dbReference>
<keyword evidence="5" id="KW-0560">Oxidoreductase</keyword>
<evidence type="ECO:0000256" key="5">
    <source>
        <dbReference type="ARBA" id="ARBA00023002"/>
    </source>
</evidence>
<name>A0A5C6Q958_9GAMM</name>
<proteinExistence type="predicted"/>
<evidence type="ECO:0000256" key="3">
    <source>
        <dbReference type="ARBA" id="ARBA00022643"/>
    </source>
</evidence>
<dbReference type="InterPro" id="IPR013785">
    <property type="entry name" value="Aldolase_TIM"/>
</dbReference>
<evidence type="ECO:0000256" key="2">
    <source>
        <dbReference type="ARBA" id="ARBA00022630"/>
    </source>
</evidence>
<organism evidence="7 8">
    <name type="scientific">Colwellia demingiae</name>
    <dbReference type="NCBI Taxonomy" id="89401"/>
    <lineage>
        <taxon>Bacteria</taxon>
        <taxon>Pseudomonadati</taxon>
        <taxon>Pseudomonadota</taxon>
        <taxon>Gammaproteobacteria</taxon>
        <taxon>Alteromonadales</taxon>
        <taxon>Colwelliaceae</taxon>
        <taxon>Colwellia</taxon>
    </lineage>
</organism>
<dbReference type="Gene3D" id="3.20.20.70">
    <property type="entry name" value="Aldolase class I"/>
    <property type="match status" value="1"/>
</dbReference>